<sequence length="88" mass="9658">MTQQQLCRLVVAATIVTTLAAWNGTERESGASIEIEKGQLVRPGREIEYYKDGSYHTMDVDDMRQSGGTVEIEGTDSSGNSITLEMDD</sequence>
<evidence type="ECO:0000313" key="3">
    <source>
        <dbReference type="Proteomes" id="UP000294881"/>
    </source>
</evidence>
<gene>
    <name evidence="2" type="ORF">EV666_1356</name>
</gene>
<dbReference type="RefSeq" id="WP_165910078.1">
    <property type="nucleotide sequence ID" value="NZ_JBHUNN010000002.1"/>
</dbReference>
<keyword evidence="3" id="KW-1185">Reference proteome</keyword>
<evidence type="ECO:0000313" key="2">
    <source>
        <dbReference type="EMBL" id="TCO07343.1"/>
    </source>
</evidence>
<feature type="region of interest" description="Disordered" evidence="1">
    <location>
        <begin position="68"/>
        <end position="88"/>
    </location>
</feature>
<comment type="caution">
    <text evidence="2">The sequence shown here is derived from an EMBL/GenBank/DDBJ whole genome shotgun (WGS) entry which is preliminary data.</text>
</comment>
<accession>A0A4R2GGE1</accession>
<feature type="compositionally biased region" description="Polar residues" evidence="1">
    <location>
        <begin position="75"/>
        <end position="88"/>
    </location>
</feature>
<name>A0A4R2GGE1_9HYPH</name>
<proteinExistence type="predicted"/>
<evidence type="ECO:0000256" key="1">
    <source>
        <dbReference type="SAM" id="MobiDB-lite"/>
    </source>
</evidence>
<reference evidence="2 3" key="1">
    <citation type="submission" date="2019-03" db="EMBL/GenBank/DDBJ databases">
        <title>Genomic Encyclopedia of Type Strains, Phase IV (KMG-IV): sequencing the most valuable type-strain genomes for metagenomic binning, comparative biology and taxonomic classification.</title>
        <authorList>
            <person name="Goeker M."/>
        </authorList>
    </citation>
    <scope>NUCLEOTIDE SEQUENCE [LARGE SCALE GENOMIC DNA]</scope>
    <source>
        <strain evidence="2 3">DSM 22958</strain>
    </source>
</reference>
<organism evidence="2 3">
    <name type="scientific">Camelimonas lactis</name>
    <dbReference type="NCBI Taxonomy" id="659006"/>
    <lineage>
        <taxon>Bacteria</taxon>
        <taxon>Pseudomonadati</taxon>
        <taxon>Pseudomonadota</taxon>
        <taxon>Alphaproteobacteria</taxon>
        <taxon>Hyphomicrobiales</taxon>
        <taxon>Chelatococcaceae</taxon>
        <taxon>Camelimonas</taxon>
    </lineage>
</organism>
<protein>
    <submittedName>
        <fullName evidence="2">Uncharacterized protein</fullName>
    </submittedName>
</protein>
<dbReference type="AlphaFoldDB" id="A0A4R2GGE1"/>
<dbReference type="InterPro" id="IPR035160">
    <property type="entry name" value="DUF5334"/>
</dbReference>
<dbReference type="Pfam" id="PF17268">
    <property type="entry name" value="DUF5334"/>
    <property type="match status" value="1"/>
</dbReference>
<dbReference type="EMBL" id="SLWL01000035">
    <property type="protein sequence ID" value="TCO07343.1"/>
    <property type="molecule type" value="Genomic_DNA"/>
</dbReference>
<dbReference type="Proteomes" id="UP000294881">
    <property type="component" value="Unassembled WGS sequence"/>
</dbReference>